<proteinExistence type="predicted"/>
<reference evidence="3 4" key="1">
    <citation type="submission" date="2016-06" db="EMBL/GenBank/DDBJ databases">
        <authorList>
            <person name="Varghese N."/>
            <person name="Submissions Spin"/>
        </authorList>
    </citation>
    <scope>NUCLEOTIDE SEQUENCE [LARGE SCALE GENOMIC DNA]</scope>
    <source>
        <strain evidence="3 4">DSM 45142</strain>
    </source>
</reference>
<protein>
    <submittedName>
        <fullName evidence="3">Sugar lactone lactonase YvrE</fullName>
    </submittedName>
</protein>
<dbReference type="Gene3D" id="2.120.10.30">
    <property type="entry name" value="TolB, C-terminal domain"/>
    <property type="match status" value="1"/>
</dbReference>
<keyword evidence="2" id="KW-0964">Secreted</keyword>
<dbReference type="InterPro" id="IPR017996">
    <property type="entry name" value="MRJP/yellow-related"/>
</dbReference>
<dbReference type="SUPFAM" id="SSF63829">
    <property type="entry name" value="Calcium-dependent phosphotriesterase"/>
    <property type="match status" value="1"/>
</dbReference>
<accession>A0ABY0KPI7</accession>
<keyword evidence="4" id="KW-1185">Reference proteome</keyword>
<dbReference type="InterPro" id="IPR011042">
    <property type="entry name" value="6-blade_b-propeller_TolB-like"/>
</dbReference>
<sequence>MGRSRIRDRPTPTFAVAPPGNEQWMNGPVAGEPVGELELVHTFTGAMPTGVSVSHTGRIFVNFPKWGDEVPATVVELRDGREVPFPDADWNDPSGDDDAGAFVSVQSIVVDPSDRLWVLDTGSPMFQPTKPGGPKLVRVDLDTDSVGQVITFPADVALPTTYLNDVRFDLRRGEAGLAYITDSSDSGPNGLVVVDLATGESWRRLHEHPSTKAEPLSSFRPVVEGRPFLQRPADGPAKPVSMGADGIAISADGARLYYCPLASRRWYSVATDALADRSLGDDQVAATVVDEGDKGTGSDGLETDDSGALYLTAYEHDAVLRRRPDGEFETVAHDPRLLWPDTMSVAVDGHLYVTANQLHRQATYQGGRDLRRKPYALFRVPIGAGPVLLR</sequence>
<evidence type="ECO:0000256" key="1">
    <source>
        <dbReference type="ARBA" id="ARBA00004613"/>
    </source>
</evidence>
<name>A0ABY0KPI7_9ACTN</name>
<evidence type="ECO:0000256" key="2">
    <source>
        <dbReference type="ARBA" id="ARBA00022525"/>
    </source>
</evidence>
<dbReference type="Proteomes" id="UP000199405">
    <property type="component" value="Unassembled WGS sequence"/>
</dbReference>
<dbReference type="PANTHER" id="PTHR10009">
    <property type="entry name" value="PROTEIN YELLOW-RELATED"/>
    <property type="match status" value="1"/>
</dbReference>
<dbReference type="EMBL" id="FMCQ01000006">
    <property type="protein sequence ID" value="SCE97457.1"/>
    <property type="molecule type" value="Genomic_DNA"/>
</dbReference>
<organism evidence="3 4">
    <name type="scientific">Micromonospora tulbaghiae</name>
    <dbReference type="NCBI Taxonomy" id="479978"/>
    <lineage>
        <taxon>Bacteria</taxon>
        <taxon>Bacillati</taxon>
        <taxon>Actinomycetota</taxon>
        <taxon>Actinomycetes</taxon>
        <taxon>Micromonosporales</taxon>
        <taxon>Micromonosporaceae</taxon>
        <taxon>Micromonospora</taxon>
    </lineage>
</organism>
<evidence type="ECO:0000313" key="3">
    <source>
        <dbReference type="EMBL" id="SCE97457.1"/>
    </source>
</evidence>
<comment type="subcellular location">
    <subcellularLocation>
        <location evidence="1">Secreted</location>
    </subcellularLocation>
</comment>
<dbReference type="Pfam" id="PF03022">
    <property type="entry name" value="MRJP"/>
    <property type="match status" value="1"/>
</dbReference>
<gene>
    <name evidence="3" type="ORF">GA0070562_4667</name>
</gene>
<dbReference type="PANTHER" id="PTHR10009:SF18">
    <property type="entry name" value="PROTEIN YELLOW-LIKE PROTEIN"/>
    <property type="match status" value="1"/>
</dbReference>
<evidence type="ECO:0000313" key="4">
    <source>
        <dbReference type="Proteomes" id="UP000199405"/>
    </source>
</evidence>
<comment type="caution">
    <text evidence="3">The sequence shown here is derived from an EMBL/GenBank/DDBJ whole genome shotgun (WGS) entry which is preliminary data.</text>
</comment>